<evidence type="ECO:0000256" key="1">
    <source>
        <dbReference type="SAM" id="MobiDB-lite"/>
    </source>
</evidence>
<feature type="region of interest" description="Disordered" evidence="1">
    <location>
        <begin position="65"/>
        <end position="178"/>
    </location>
</feature>
<feature type="compositionally biased region" description="Polar residues" evidence="1">
    <location>
        <begin position="26"/>
        <end position="36"/>
    </location>
</feature>
<gene>
    <name evidence="2" type="ORF">LTR36_002623</name>
</gene>
<protein>
    <recommendedName>
        <fullName evidence="4">SMP domain-containing protein</fullName>
    </recommendedName>
</protein>
<sequence length="178" mass="18548">MAAAQRTAASQVISETAKQEDGPHKGSTSAQMQSEVGRTRNFEQAARELGSKLMNAPETDAAYIKSREARALGKAQPPAGSISADAPHLAARNEGAIKSSTNSAADPAQQSHQDRVANFEEASEQVGNKMAQEPAHVTKEDGDLLHSRETHAFGATSKGGVASQAQSLAADNEKLGTA</sequence>
<feature type="compositionally biased region" description="Basic and acidic residues" evidence="1">
    <location>
        <begin position="136"/>
        <end position="151"/>
    </location>
</feature>
<name>A0AAV9JJR6_9PEZI</name>
<keyword evidence="3" id="KW-1185">Reference proteome</keyword>
<accession>A0AAV9JJR6</accession>
<evidence type="ECO:0000313" key="3">
    <source>
        <dbReference type="Proteomes" id="UP001324427"/>
    </source>
</evidence>
<organism evidence="2 3">
    <name type="scientific">Oleoguttula mirabilis</name>
    <dbReference type="NCBI Taxonomy" id="1507867"/>
    <lineage>
        <taxon>Eukaryota</taxon>
        <taxon>Fungi</taxon>
        <taxon>Dikarya</taxon>
        <taxon>Ascomycota</taxon>
        <taxon>Pezizomycotina</taxon>
        <taxon>Dothideomycetes</taxon>
        <taxon>Dothideomycetidae</taxon>
        <taxon>Mycosphaerellales</taxon>
        <taxon>Teratosphaeriaceae</taxon>
        <taxon>Oleoguttula</taxon>
    </lineage>
</organism>
<dbReference type="Proteomes" id="UP001324427">
    <property type="component" value="Unassembled WGS sequence"/>
</dbReference>
<evidence type="ECO:0008006" key="4">
    <source>
        <dbReference type="Google" id="ProtNLM"/>
    </source>
</evidence>
<comment type="caution">
    <text evidence="2">The sequence shown here is derived from an EMBL/GenBank/DDBJ whole genome shotgun (WGS) entry which is preliminary data.</text>
</comment>
<feature type="compositionally biased region" description="Polar residues" evidence="1">
    <location>
        <begin position="98"/>
        <end position="111"/>
    </location>
</feature>
<evidence type="ECO:0000313" key="2">
    <source>
        <dbReference type="EMBL" id="KAK4545670.1"/>
    </source>
</evidence>
<dbReference type="AlphaFoldDB" id="A0AAV9JJR6"/>
<feature type="region of interest" description="Disordered" evidence="1">
    <location>
        <begin position="1"/>
        <end position="45"/>
    </location>
</feature>
<proteinExistence type="predicted"/>
<feature type="compositionally biased region" description="Polar residues" evidence="1">
    <location>
        <begin position="7"/>
        <end position="16"/>
    </location>
</feature>
<reference evidence="2 3" key="1">
    <citation type="submission" date="2021-11" db="EMBL/GenBank/DDBJ databases">
        <title>Black yeast isolated from Biological Soil Crust.</title>
        <authorList>
            <person name="Kurbessoian T."/>
        </authorList>
    </citation>
    <scope>NUCLEOTIDE SEQUENCE [LARGE SCALE GENOMIC DNA]</scope>
    <source>
        <strain evidence="2 3">CCFEE 5522</strain>
    </source>
</reference>
<dbReference type="EMBL" id="JAVFHQ010000018">
    <property type="protein sequence ID" value="KAK4545670.1"/>
    <property type="molecule type" value="Genomic_DNA"/>
</dbReference>